<evidence type="ECO:0000256" key="1">
    <source>
        <dbReference type="SAM" id="MobiDB-lite"/>
    </source>
</evidence>
<keyword evidence="3" id="KW-1185">Reference proteome</keyword>
<dbReference type="RefSeq" id="WP_218253954.1">
    <property type="nucleotide sequence ID" value="NZ_JABXWD010000541.1"/>
</dbReference>
<comment type="caution">
    <text evidence="2">The sequence shown here is derived from an EMBL/GenBank/DDBJ whole genome shotgun (WGS) entry which is preliminary data.</text>
</comment>
<dbReference type="Proteomes" id="UP001196980">
    <property type="component" value="Unassembled WGS sequence"/>
</dbReference>
<dbReference type="EMBL" id="JABXWD010000541">
    <property type="protein sequence ID" value="MBV6343341.1"/>
    <property type="molecule type" value="Genomic_DNA"/>
</dbReference>
<feature type="compositionally biased region" description="Acidic residues" evidence="1">
    <location>
        <begin position="1"/>
        <end position="10"/>
    </location>
</feature>
<feature type="region of interest" description="Disordered" evidence="1">
    <location>
        <begin position="1"/>
        <end position="23"/>
    </location>
</feature>
<name>A0ABS6S3C8_9BACT</name>
<proteinExistence type="predicted"/>
<protein>
    <submittedName>
        <fullName evidence="2">Uncharacterized protein</fullName>
    </submittedName>
</protein>
<gene>
    <name evidence="2" type="ORF">HWQ67_17320</name>
</gene>
<organism evidence="2 3">
    <name type="scientific">Candidatus Magnetobacterium casense</name>
    <dbReference type="NCBI Taxonomy" id="1455061"/>
    <lineage>
        <taxon>Bacteria</taxon>
        <taxon>Pseudomonadati</taxon>
        <taxon>Nitrospirota</taxon>
        <taxon>Thermodesulfovibrionia</taxon>
        <taxon>Thermodesulfovibrionales</taxon>
        <taxon>Candidatus Magnetobacteriaceae</taxon>
        <taxon>Candidatus Magnetobacterium</taxon>
    </lineage>
</organism>
<feature type="non-terminal residue" evidence="2">
    <location>
        <position position="104"/>
    </location>
</feature>
<reference evidence="2 3" key="1">
    <citation type="journal article" date="2020" name="J Geophys Res Biogeosci">
        <title>Magnetotaxis as an Adaptation to Enable Bacterial Shuttling of Microbial Sulfur and Sulfur Cycling Across Aquatic Oxic#Anoxic Interfaces.</title>
        <authorList>
            <person name="Li J."/>
            <person name="Liu P."/>
            <person name="Wang J."/>
            <person name="Roberts A.P."/>
            <person name="Pan Y."/>
        </authorList>
    </citation>
    <scope>NUCLEOTIDE SEQUENCE [LARGE SCALE GENOMIC DNA]</scope>
    <source>
        <strain evidence="2 3">MYR-1_YQ</strain>
    </source>
</reference>
<sequence length="104" mass="12309">MANEYEDDEHFNEAGCTHPIDPVNGEQKCSCRPEGQNWCEECGKYFPDTILENGDVKECWEHTTDFEVLWDVISEKNHRIRLLTENLKLRNQLIEALRKDLQER</sequence>
<evidence type="ECO:0000313" key="3">
    <source>
        <dbReference type="Proteomes" id="UP001196980"/>
    </source>
</evidence>
<evidence type="ECO:0000313" key="2">
    <source>
        <dbReference type="EMBL" id="MBV6343341.1"/>
    </source>
</evidence>
<accession>A0ABS6S3C8</accession>